<evidence type="ECO:0000313" key="4">
    <source>
        <dbReference type="Proteomes" id="UP001500212"/>
    </source>
</evidence>
<dbReference type="InterPro" id="IPR035992">
    <property type="entry name" value="Ricin_B-like_lectins"/>
</dbReference>
<proteinExistence type="predicted"/>
<dbReference type="Gene3D" id="2.80.10.50">
    <property type="match status" value="2"/>
</dbReference>
<gene>
    <name evidence="3" type="ORF">GCM10023195_01450</name>
</gene>
<dbReference type="InterPro" id="IPR000772">
    <property type="entry name" value="Ricin_B_lectin"/>
</dbReference>
<feature type="signal peptide" evidence="1">
    <location>
        <begin position="1"/>
        <end position="23"/>
    </location>
</feature>
<evidence type="ECO:0000259" key="2">
    <source>
        <dbReference type="Pfam" id="PF00652"/>
    </source>
</evidence>
<dbReference type="Proteomes" id="UP001500212">
    <property type="component" value="Unassembled WGS sequence"/>
</dbReference>
<evidence type="ECO:0000256" key="1">
    <source>
        <dbReference type="SAM" id="SignalP"/>
    </source>
</evidence>
<name>A0ABP8TC59_9ACTN</name>
<sequence length="164" mass="17455">MAAVAVGAASLAVTFMTSGTASATTYEAWQNVNSSQCLGNDRSLTPGAGLVQRICDGSLDRGWSFTYMDTNKSQFRLRNYISGQCLAIAGSSKSNGARAVQEPCDGRLDESWSRDNNGSLLLYNANSHLCLAVAAGSFVSGASVIQWTCGLSHREQQWTAFPNT</sequence>
<protein>
    <recommendedName>
        <fullName evidence="2">Ricin B lectin domain-containing protein</fullName>
    </recommendedName>
</protein>
<dbReference type="Pfam" id="PF00652">
    <property type="entry name" value="Ricin_B_lectin"/>
    <property type="match status" value="1"/>
</dbReference>
<accession>A0ABP8TC59</accession>
<organism evidence="3 4">
    <name type="scientific">Actinoallomurus liliacearum</name>
    <dbReference type="NCBI Taxonomy" id="1080073"/>
    <lineage>
        <taxon>Bacteria</taxon>
        <taxon>Bacillati</taxon>
        <taxon>Actinomycetota</taxon>
        <taxon>Actinomycetes</taxon>
        <taxon>Streptosporangiales</taxon>
        <taxon>Thermomonosporaceae</taxon>
        <taxon>Actinoallomurus</taxon>
    </lineage>
</organism>
<feature type="chain" id="PRO_5045120967" description="Ricin B lectin domain-containing protein" evidence="1">
    <location>
        <begin position="24"/>
        <end position="164"/>
    </location>
</feature>
<feature type="domain" description="Ricin B lectin" evidence="2">
    <location>
        <begin position="30"/>
        <end position="158"/>
    </location>
</feature>
<dbReference type="SUPFAM" id="SSF50370">
    <property type="entry name" value="Ricin B-like lectins"/>
    <property type="match status" value="1"/>
</dbReference>
<dbReference type="CDD" id="cd00161">
    <property type="entry name" value="beta-trefoil_Ricin-like"/>
    <property type="match status" value="1"/>
</dbReference>
<evidence type="ECO:0000313" key="3">
    <source>
        <dbReference type="EMBL" id="GAA4600876.1"/>
    </source>
</evidence>
<dbReference type="EMBL" id="BAABHJ010000001">
    <property type="protein sequence ID" value="GAA4600876.1"/>
    <property type="molecule type" value="Genomic_DNA"/>
</dbReference>
<dbReference type="PROSITE" id="PS50231">
    <property type="entry name" value="RICIN_B_LECTIN"/>
    <property type="match status" value="1"/>
</dbReference>
<reference evidence="4" key="1">
    <citation type="journal article" date="2019" name="Int. J. Syst. Evol. Microbiol.">
        <title>The Global Catalogue of Microorganisms (GCM) 10K type strain sequencing project: providing services to taxonomists for standard genome sequencing and annotation.</title>
        <authorList>
            <consortium name="The Broad Institute Genomics Platform"/>
            <consortium name="The Broad Institute Genome Sequencing Center for Infectious Disease"/>
            <person name="Wu L."/>
            <person name="Ma J."/>
        </authorList>
    </citation>
    <scope>NUCLEOTIDE SEQUENCE [LARGE SCALE GENOMIC DNA]</scope>
    <source>
        <strain evidence="4">JCM 17938</strain>
    </source>
</reference>
<keyword evidence="4" id="KW-1185">Reference proteome</keyword>
<keyword evidence="1" id="KW-0732">Signal</keyword>
<comment type="caution">
    <text evidence="3">The sequence shown here is derived from an EMBL/GenBank/DDBJ whole genome shotgun (WGS) entry which is preliminary data.</text>
</comment>